<sequence length="58" mass="6561">MPTNYLVGWAKFYDLELLQAPKGFCPPVRRVGKILGSRIITSTKGFLPTNYLVGWAKF</sequence>
<gene>
    <name evidence="1" type="ORF">LYNGBM3L_30970</name>
</gene>
<accession>F4XTS0</accession>
<reference evidence="2" key="1">
    <citation type="journal article" date="2011" name="Proc. Natl. Acad. Sci. U.S.A.">
        <title>Genomic insights into the physiology and ecology of the marine filamentous cyanobacterium Lyngbya majuscula.</title>
        <authorList>
            <person name="Jones A.C."/>
            <person name="Monroe E.A."/>
            <person name="Podell S."/>
            <person name="Hess W.R."/>
            <person name="Klages S."/>
            <person name="Esquenazi E."/>
            <person name="Niessen S."/>
            <person name="Hoover H."/>
            <person name="Rothmann M."/>
            <person name="Lasken R.S."/>
            <person name="Yates J.R.III."/>
            <person name="Reinhardt R."/>
            <person name="Kube M."/>
            <person name="Burkart M.D."/>
            <person name="Allen E.E."/>
            <person name="Dorrestein P.C."/>
            <person name="Gerwick W.H."/>
            <person name="Gerwick L."/>
        </authorList>
    </citation>
    <scope>NUCLEOTIDE SEQUENCE [LARGE SCALE GENOMIC DNA]</scope>
    <source>
        <strain evidence="2">3L</strain>
    </source>
</reference>
<dbReference type="Proteomes" id="UP000003959">
    <property type="component" value="Unassembled WGS sequence"/>
</dbReference>
<evidence type="ECO:0000313" key="1">
    <source>
        <dbReference type="EMBL" id="EGJ31896.1"/>
    </source>
</evidence>
<keyword evidence="2" id="KW-1185">Reference proteome</keyword>
<protein>
    <submittedName>
        <fullName evidence="1">Uncharacterized protein</fullName>
    </submittedName>
</protein>
<dbReference type="EMBL" id="GL890930">
    <property type="protein sequence ID" value="EGJ31896.1"/>
    <property type="molecule type" value="Genomic_DNA"/>
</dbReference>
<dbReference type="AlphaFoldDB" id="F4XTS0"/>
<proteinExistence type="predicted"/>
<evidence type="ECO:0000313" key="2">
    <source>
        <dbReference type="Proteomes" id="UP000003959"/>
    </source>
</evidence>
<dbReference type="HOGENOM" id="CLU_2974463_0_0_3"/>
<name>F4XTS0_9CYAN</name>
<organism evidence="1 2">
    <name type="scientific">Moorena producens 3L</name>
    <dbReference type="NCBI Taxonomy" id="489825"/>
    <lineage>
        <taxon>Bacteria</taxon>
        <taxon>Bacillati</taxon>
        <taxon>Cyanobacteriota</taxon>
        <taxon>Cyanophyceae</taxon>
        <taxon>Coleofasciculales</taxon>
        <taxon>Coleofasciculaceae</taxon>
        <taxon>Moorena</taxon>
    </lineage>
</organism>